<dbReference type="Proteomes" id="UP000236723">
    <property type="component" value="Unassembled WGS sequence"/>
</dbReference>
<sequence length="50" mass="5377">MTIDAGDAVSQPAPPDPQEVEPRFHLYETAARAEEILPLNAEGLGCSNVR</sequence>
<organism evidence="2 3">
    <name type="scientific">Thermomonospora echinospora</name>
    <dbReference type="NCBI Taxonomy" id="1992"/>
    <lineage>
        <taxon>Bacteria</taxon>
        <taxon>Bacillati</taxon>
        <taxon>Actinomycetota</taxon>
        <taxon>Actinomycetes</taxon>
        <taxon>Streptosporangiales</taxon>
        <taxon>Thermomonosporaceae</taxon>
        <taxon>Thermomonospora</taxon>
    </lineage>
</organism>
<evidence type="ECO:0000313" key="2">
    <source>
        <dbReference type="EMBL" id="SEG90165.1"/>
    </source>
</evidence>
<reference evidence="3" key="1">
    <citation type="submission" date="2016-10" db="EMBL/GenBank/DDBJ databases">
        <authorList>
            <person name="Varghese N."/>
            <person name="Submissions S."/>
        </authorList>
    </citation>
    <scope>NUCLEOTIDE SEQUENCE [LARGE SCALE GENOMIC DNA]</scope>
    <source>
        <strain evidence="3">DSM 43163</strain>
    </source>
</reference>
<feature type="region of interest" description="Disordered" evidence="1">
    <location>
        <begin position="1"/>
        <end position="20"/>
    </location>
</feature>
<evidence type="ECO:0000313" key="3">
    <source>
        <dbReference type="Proteomes" id="UP000236723"/>
    </source>
</evidence>
<evidence type="ECO:0000256" key="1">
    <source>
        <dbReference type="SAM" id="MobiDB-lite"/>
    </source>
</evidence>
<dbReference type="AlphaFoldDB" id="A0A1H6DZS8"/>
<protein>
    <submittedName>
        <fullName evidence="2">Uncharacterized protein</fullName>
    </submittedName>
</protein>
<gene>
    <name evidence="2" type="ORF">SAMN04489712_12557</name>
</gene>
<name>A0A1H6DZS8_9ACTN</name>
<dbReference type="EMBL" id="FNVO01000025">
    <property type="protein sequence ID" value="SEG90165.1"/>
    <property type="molecule type" value="Genomic_DNA"/>
</dbReference>
<proteinExistence type="predicted"/>
<accession>A0A1H6DZS8</accession>
<keyword evidence="3" id="KW-1185">Reference proteome</keyword>